<evidence type="ECO:0000313" key="2">
    <source>
        <dbReference type="Proteomes" id="UP000789920"/>
    </source>
</evidence>
<feature type="non-terminal residue" evidence="1">
    <location>
        <position position="179"/>
    </location>
</feature>
<accession>A0ACA9QRG3</accession>
<sequence>ISIQENIVDLSNELSNKYVVSFLSRNLVADEFLKEFNEAENLVNIDDISTELEQTVISERSKKKSIRGKGQNKDEKNSLSSKKKAAIFAQLLKPPSFNILVHNMPYYKGYLILLKIYSGYRACGIVRTNSSMFSKILKFEKSVYLDWNILSGVVVNDILVMLWVDNSPVYMLSTIHSIK</sequence>
<proteinExistence type="predicted"/>
<feature type="non-terminal residue" evidence="1">
    <location>
        <position position="1"/>
    </location>
</feature>
<name>A0ACA9QRG3_9GLOM</name>
<evidence type="ECO:0000313" key="1">
    <source>
        <dbReference type="EMBL" id="CAG8762765.1"/>
    </source>
</evidence>
<protein>
    <submittedName>
        <fullName evidence="1">5878_t:CDS:1</fullName>
    </submittedName>
</protein>
<reference evidence="1" key="1">
    <citation type="submission" date="2021-06" db="EMBL/GenBank/DDBJ databases">
        <authorList>
            <person name="Kallberg Y."/>
            <person name="Tangrot J."/>
            <person name="Rosling A."/>
        </authorList>
    </citation>
    <scope>NUCLEOTIDE SEQUENCE</scope>
    <source>
        <strain evidence="1">MA461A</strain>
    </source>
</reference>
<organism evidence="1 2">
    <name type="scientific">Racocetra persica</name>
    <dbReference type="NCBI Taxonomy" id="160502"/>
    <lineage>
        <taxon>Eukaryota</taxon>
        <taxon>Fungi</taxon>
        <taxon>Fungi incertae sedis</taxon>
        <taxon>Mucoromycota</taxon>
        <taxon>Glomeromycotina</taxon>
        <taxon>Glomeromycetes</taxon>
        <taxon>Diversisporales</taxon>
        <taxon>Gigasporaceae</taxon>
        <taxon>Racocetra</taxon>
    </lineage>
</organism>
<gene>
    <name evidence="1" type="ORF">RPERSI_LOCUS15426</name>
</gene>
<dbReference type="EMBL" id="CAJVQC010037046">
    <property type="protein sequence ID" value="CAG8762765.1"/>
    <property type="molecule type" value="Genomic_DNA"/>
</dbReference>
<keyword evidence="2" id="KW-1185">Reference proteome</keyword>
<comment type="caution">
    <text evidence="1">The sequence shown here is derived from an EMBL/GenBank/DDBJ whole genome shotgun (WGS) entry which is preliminary data.</text>
</comment>
<dbReference type="Proteomes" id="UP000789920">
    <property type="component" value="Unassembled WGS sequence"/>
</dbReference>